<evidence type="ECO:0000313" key="1">
    <source>
        <dbReference type="EMBL" id="KAI4824654.1"/>
    </source>
</evidence>
<sequence length="246" mass="28196">MKVAGLCWISVLLAVSLSVGDCATMDPDYVTRIAKLIQDNYEYNEMQFSVAVNIPKDPKNTEELEKVILPVSFDKLKEDLDKGKVYRDTHVVVGVPLKQLTNNGKPYKIHAEIRVLDNLGDLANTREGKILFLYSWYSACDRCTQEKGLYSILEKIRGLKNRAWESYAFVFHTVYQYIKPDNNGKGGRVIPKDEIQKTLRNLRTVINDDNIFRCYNPKNEVFRCVKCFVDASKTANPVDKCVQNEE</sequence>
<dbReference type="Proteomes" id="UP001057452">
    <property type="component" value="Chromosome 7"/>
</dbReference>
<evidence type="ECO:0000313" key="2">
    <source>
        <dbReference type="Proteomes" id="UP001057452"/>
    </source>
</evidence>
<organism evidence="1 2">
    <name type="scientific">Chaenocephalus aceratus</name>
    <name type="common">Blackfin icefish</name>
    <name type="synonym">Chaenichthys aceratus</name>
    <dbReference type="NCBI Taxonomy" id="36190"/>
    <lineage>
        <taxon>Eukaryota</taxon>
        <taxon>Metazoa</taxon>
        <taxon>Chordata</taxon>
        <taxon>Craniata</taxon>
        <taxon>Vertebrata</taxon>
        <taxon>Euteleostomi</taxon>
        <taxon>Actinopterygii</taxon>
        <taxon>Neopterygii</taxon>
        <taxon>Teleostei</taxon>
        <taxon>Neoteleostei</taxon>
        <taxon>Acanthomorphata</taxon>
        <taxon>Eupercaria</taxon>
        <taxon>Perciformes</taxon>
        <taxon>Notothenioidei</taxon>
        <taxon>Channichthyidae</taxon>
        <taxon>Chaenocephalus</taxon>
    </lineage>
</organism>
<proteinExistence type="predicted"/>
<protein>
    <submittedName>
        <fullName evidence="1">Uncharacterized protein</fullName>
    </submittedName>
</protein>
<dbReference type="EMBL" id="CM043791">
    <property type="protein sequence ID" value="KAI4824654.1"/>
    <property type="molecule type" value="Genomic_DNA"/>
</dbReference>
<comment type="caution">
    <text evidence="1">The sequence shown here is derived from an EMBL/GenBank/DDBJ whole genome shotgun (WGS) entry which is preliminary data.</text>
</comment>
<accession>A0ACB9XDZ5</accession>
<name>A0ACB9XDZ5_CHAAC</name>
<reference evidence="1" key="1">
    <citation type="submission" date="2022-05" db="EMBL/GenBank/DDBJ databases">
        <title>Chromosome-level genome of Chaenocephalus aceratus.</title>
        <authorList>
            <person name="Park H."/>
        </authorList>
    </citation>
    <scope>NUCLEOTIDE SEQUENCE</scope>
    <source>
        <strain evidence="1">KU_202001</strain>
    </source>
</reference>
<gene>
    <name evidence="1" type="ORF">KUCAC02_013152</name>
</gene>
<keyword evidence="2" id="KW-1185">Reference proteome</keyword>